<reference evidence="1 2" key="1">
    <citation type="journal article" date="2023" name="Microb. Genom.">
        <title>Mesoterricola silvestris gen. nov., sp. nov., Mesoterricola sediminis sp. nov., Geothrix oryzae sp. nov., Geothrix edaphica sp. nov., Geothrix rubra sp. nov., and Geothrix limicola sp. nov., six novel members of Acidobacteriota isolated from soils.</title>
        <authorList>
            <person name="Weisberg A.J."/>
            <person name="Pearce E."/>
            <person name="Kramer C.G."/>
            <person name="Chang J.H."/>
            <person name="Clarke C.R."/>
        </authorList>
    </citation>
    <scope>NUCLEOTIDE SEQUENCE [LARGE SCALE GENOMIC DNA]</scope>
    <source>
        <strain evidence="1 2">NE20-4-1</strain>
    </source>
</reference>
<name>A0ABU4MJV3_9ACTN</name>
<dbReference type="Proteomes" id="UP001282474">
    <property type="component" value="Unassembled WGS sequence"/>
</dbReference>
<evidence type="ECO:0000313" key="1">
    <source>
        <dbReference type="EMBL" id="MDX3037446.1"/>
    </source>
</evidence>
<organism evidence="1 2">
    <name type="scientific">Streptomyces caniscabiei</name>
    <dbReference type="NCBI Taxonomy" id="2746961"/>
    <lineage>
        <taxon>Bacteria</taxon>
        <taxon>Bacillati</taxon>
        <taxon>Actinomycetota</taxon>
        <taxon>Actinomycetes</taxon>
        <taxon>Kitasatosporales</taxon>
        <taxon>Streptomycetaceae</taxon>
        <taxon>Streptomyces</taxon>
    </lineage>
</organism>
<proteinExistence type="predicted"/>
<evidence type="ECO:0008006" key="3">
    <source>
        <dbReference type="Google" id="ProtNLM"/>
    </source>
</evidence>
<accession>A0ABU4MJV3</accession>
<comment type="caution">
    <text evidence="1">The sequence shown here is derived from an EMBL/GenBank/DDBJ whole genome shotgun (WGS) entry which is preliminary data.</text>
</comment>
<keyword evidence="2" id="KW-1185">Reference proteome</keyword>
<dbReference type="EMBL" id="JARAWJ010000005">
    <property type="protein sequence ID" value="MDX3037446.1"/>
    <property type="molecule type" value="Genomic_DNA"/>
</dbReference>
<gene>
    <name evidence="1" type="ORF">PV383_09705</name>
</gene>
<sequence length="202" mass="22480">MTNLSIDRSPDQLAEELKGLEYVDWPAVWAGPPNPGQALDDWCALFGWKPTSAERVLTVRSTTGQTIALWPEQEASWAPIKQLSWTSWDMWADDTSENDLVLTQAAATWGAYVAAARPVLGEPVFAGAWDDPAFPEPPHDQHWLMPRGIRLEDMDPYRMAVWRESGPEGRITVLTVSLGAALEPGELRSARINIRCYPPEAV</sequence>
<evidence type="ECO:0000313" key="2">
    <source>
        <dbReference type="Proteomes" id="UP001282474"/>
    </source>
</evidence>
<protein>
    <recommendedName>
        <fullName evidence="3">DUF317 domain-containing protein</fullName>
    </recommendedName>
</protein>
<dbReference type="RefSeq" id="WP_193379486.1">
    <property type="nucleotide sequence ID" value="NZ_JABXWF010000001.1"/>
</dbReference>